<reference evidence="2" key="1">
    <citation type="submission" date="2022-10" db="EMBL/GenBank/DDBJ databases">
        <title>Chryseobacterium sp. nov., a novel bacterial species.</title>
        <authorList>
            <person name="Cao Y."/>
        </authorList>
    </citation>
    <scope>NUCLEOTIDE SEQUENCE</scope>
    <source>
        <strain evidence="2">KC 927</strain>
    </source>
</reference>
<keyword evidence="3" id="KW-1185">Reference proteome</keyword>
<dbReference type="EMBL" id="JAOVZV010000022">
    <property type="protein sequence ID" value="MCX8534394.1"/>
    <property type="molecule type" value="Genomic_DNA"/>
</dbReference>
<evidence type="ECO:0008006" key="4">
    <source>
        <dbReference type="Google" id="ProtNLM"/>
    </source>
</evidence>
<organism evidence="2 3">
    <name type="scientific">Chryseobacterium luquanense</name>
    <dbReference type="NCBI Taxonomy" id="2983766"/>
    <lineage>
        <taxon>Bacteria</taxon>
        <taxon>Pseudomonadati</taxon>
        <taxon>Bacteroidota</taxon>
        <taxon>Flavobacteriia</taxon>
        <taxon>Flavobacteriales</taxon>
        <taxon>Weeksellaceae</taxon>
        <taxon>Chryseobacterium group</taxon>
        <taxon>Chryseobacterium</taxon>
    </lineage>
</organism>
<feature type="chain" id="PRO_5047255212" description="Lipoprotein" evidence="1">
    <location>
        <begin position="19"/>
        <end position="777"/>
    </location>
</feature>
<gene>
    <name evidence="2" type="ORF">OEA66_18770</name>
</gene>
<keyword evidence="1" id="KW-0732">Signal</keyword>
<name>A0ABT3Y8K8_9FLAO</name>
<sequence length="777" mass="92013">MKKLVIFTAILLSSVFSACGFYPYGEDVRFYFLNPKNFSYQAYSSFYYSALSFEQNSEAVNSNHDNEKLWRKYCDNKVILTDISTVLEDFSFSDIQENSVNPFLHYLYSKKDIEAINYLKFAKNCEYFNTWQDDPWERNEYSAITKRNDLLNKATVLASKSRKPEFKKRYAFLAIRLAFYNKDMKSIEKVYGQYFSEDHVNSVIDVWALYFKAISEPNPALKNLYFAKVFAASPAKRFVSWQYFASKVPINDVLNLAKNEKEKANVLLLYGLYNPDKNLENIKQIYAENPGYDGLSFLLYRELSKLEDWVFTPYYSLFSTNDDYWGSDSENENERKILERSDVDRAYAKQVLEFIDSVDLSKVENPNFWKYTRAELLFMTKKYTESLNQIEELERILPAQNLMRNNVEMIKALNLFANQNYVNAEIPDAAKEIIIKNKDNKHFIFALGRELEYLGNTDDAALLYASLIRSKDDYNFVYYKSLKNSHHTFGTYYVDYFDYLDAVYSPEQVSGFIDKIKVLNNNTDSFYRNFYSVDQSEINSLYDLLGTKYIRQNKLNLALHAFNKLGENYFNAQYSLWERDGKDNYYSSSKVFDQNPFYHLKYTPDFIPEKEHFRVNKVSVTRKLIEYLNKANNLKEKDRDYYYFLVAICYYNMSQYGNAWMMRRYSVSSAGNYSIREDNQEFNTAGLAKFYYGKALENAQTDKFKALCLRMQGRCENYSYDFNIENTINSSFQTDNYENVRFEQNKYYQDLKSKYSNQYEDMISGCESFKAYFKARR</sequence>
<accession>A0ABT3Y8K8</accession>
<proteinExistence type="predicted"/>
<dbReference type="RefSeq" id="WP_267282839.1">
    <property type="nucleotide sequence ID" value="NZ_JAOVZV010000022.1"/>
</dbReference>
<feature type="signal peptide" evidence="1">
    <location>
        <begin position="1"/>
        <end position="18"/>
    </location>
</feature>
<protein>
    <recommendedName>
        <fullName evidence="4">Lipoprotein</fullName>
    </recommendedName>
</protein>
<dbReference type="PROSITE" id="PS51257">
    <property type="entry name" value="PROKAR_LIPOPROTEIN"/>
    <property type="match status" value="1"/>
</dbReference>
<evidence type="ECO:0000256" key="1">
    <source>
        <dbReference type="SAM" id="SignalP"/>
    </source>
</evidence>
<dbReference type="Proteomes" id="UP001070176">
    <property type="component" value="Unassembled WGS sequence"/>
</dbReference>
<evidence type="ECO:0000313" key="2">
    <source>
        <dbReference type="EMBL" id="MCX8534394.1"/>
    </source>
</evidence>
<evidence type="ECO:0000313" key="3">
    <source>
        <dbReference type="Proteomes" id="UP001070176"/>
    </source>
</evidence>
<comment type="caution">
    <text evidence="2">The sequence shown here is derived from an EMBL/GenBank/DDBJ whole genome shotgun (WGS) entry which is preliminary data.</text>
</comment>